<dbReference type="PANTHER" id="PTHR34975:SF2">
    <property type="entry name" value="SPORE GERMINATION PROTEIN A2"/>
    <property type="match status" value="1"/>
</dbReference>
<feature type="transmembrane region" description="Helical" evidence="8">
    <location>
        <begin position="12"/>
        <end position="30"/>
    </location>
</feature>
<sequence length="368" mass="41184">MNREVISDKQGIVLLILFISGSSVVLPTAAEAKSDLWIAILLALVVSGIPVAIYARILYLFPTKDLFDIVEDIFGKVAGKIFVLLYTWFAFHLSVLVLRNFGDFISIVGLNGTPMIVPMAVIGILTIWGIREGIEVLGRWAEFFLPVSGVLVATAILLLIPEMDINRIRPILYEGMGPVYRGAFSAFSFPFAETVIFLMAFDVLKRKNSAYKVYFTGLVLGGMIIWATSITELLVLTPATYEAVYFPAYMTVFRLNVGEFLQRMEIIVSITFLIGGFVKISICLLAATKGITKLFNFTDYRFAVTPIGLLMINTAFFIYGSIMEGVEWASKVWPYYALPFQVFLPLLIWIAAELKNYRRQKLNRSGGH</sequence>
<feature type="transmembrane region" description="Helical" evidence="8">
    <location>
        <begin position="300"/>
        <end position="320"/>
    </location>
</feature>
<evidence type="ECO:0000256" key="1">
    <source>
        <dbReference type="ARBA" id="ARBA00004141"/>
    </source>
</evidence>
<feature type="transmembrane region" description="Helical" evidence="8">
    <location>
        <begin position="266"/>
        <end position="288"/>
    </location>
</feature>
<evidence type="ECO:0000256" key="6">
    <source>
        <dbReference type="ARBA" id="ARBA00022989"/>
    </source>
</evidence>
<evidence type="ECO:0000256" key="2">
    <source>
        <dbReference type="ARBA" id="ARBA00007998"/>
    </source>
</evidence>
<protein>
    <submittedName>
        <fullName evidence="9">Uncharacterized protein</fullName>
    </submittedName>
</protein>
<feature type="transmembrane region" description="Helical" evidence="8">
    <location>
        <begin position="140"/>
        <end position="160"/>
    </location>
</feature>
<evidence type="ECO:0000313" key="9">
    <source>
        <dbReference type="EMBL" id="AOT69060.1"/>
    </source>
</evidence>
<dbReference type="OrthoDB" id="1675410at2"/>
<keyword evidence="10" id="KW-1185">Reference proteome</keyword>
<name>A0A1D8GDR7_9FIRM</name>
<keyword evidence="5 8" id="KW-0812">Transmembrane</keyword>
<keyword evidence="4" id="KW-0309">Germination</keyword>
<organism evidence="9 10">
    <name type="scientific">Geosporobacter ferrireducens</name>
    <dbReference type="NCBI Taxonomy" id="1424294"/>
    <lineage>
        <taxon>Bacteria</taxon>
        <taxon>Bacillati</taxon>
        <taxon>Bacillota</taxon>
        <taxon>Clostridia</taxon>
        <taxon>Peptostreptococcales</taxon>
        <taxon>Thermotaleaceae</taxon>
        <taxon>Geosporobacter</taxon>
    </lineage>
</organism>
<feature type="transmembrane region" description="Helical" evidence="8">
    <location>
        <begin position="36"/>
        <end position="61"/>
    </location>
</feature>
<feature type="transmembrane region" description="Helical" evidence="8">
    <location>
        <begin position="81"/>
        <end position="98"/>
    </location>
</feature>
<proteinExistence type="inferred from homology"/>
<dbReference type="GO" id="GO:0016020">
    <property type="term" value="C:membrane"/>
    <property type="evidence" value="ECO:0007669"/>
    <property type="project" value="UniProtKB-SubCell"/>
</dbReference>
<evidence type="ECO:0000256" key="4">
    <source>
        <dbReference type="ARBA" id="ARBA00022544"/>
    </source>
</evidence>
<reference evidence="9 10" key="1">
    <citation type="submission" date="2016-09" db="EMBL/GenBank/DDBJ databases">
        <title>Genomic analysis reveals versatility of anaerobic energy metabolism of Geosporobacter ferrireducens IRF9 of phylum Firmicutes.</title>
        <authorList>
            <person name="Kim S.-J."/>
        </authorList>
    </citation>
    <scope>NUCLEOTIDE SEQUENCE [LARGE SCALE GENOMIC DNA]</scope>
    <source>
        <strain evidence="9 10">IRF9</strain>
    </source>
</reference>
<feature type="transmembrane region" description="Helical" evidence="8">
    <location>
        <begin position="332"/>
        <end position="352"/>
    </location>
</feature>
<keyword evidence="7 8" id="KW-0472">Membrane</keyword>
<gene>
    <name evidence="9" type="ORF">Gferi_05495</name>
</gene>
<feature type="transmembrane region" description="Helical" evidence="8">
    <location>
        <begin position="180"/>
        <end position="201"/>
    </location>
</feature>
<dbReference type="EMBL" id="CP017269">
    <property type="protein sequence ID" value="AOT69060.1"/>
    <property type="molecule type" value="Genomic_DNA"/>
</dbReference>
<dbReference type="GO" id="GO:0009847">
    <property type="term" value="P:spore germination"/>
    <property type="evidence" value="ECO:0007669"/>
    <property type="project" value="InterPro"/>
</dbReference>
<feature type="transmembrane region" description="Helical" evidence="8">
    <location>
        <begin position="104"/>
        <end position="128"/>
    </location>
</feature>
<accession>A0A1D8GDR7</accession>
<evidence type="ECO:0000256" key="5">
    <source>
        <dbReference type="ARBA" id="ARBA00022692"/>
    </source>
</evidence>
<feature type="transmembrane region" description="Helical" evidence="8">
    <location>
        <begin position="213"/>
        <end position="236"/>
    </location>
</feature>
<keyword evidence="6 8" id="KW-1133">Transmembrane helix</keyword>
<comment type="subcellular location">
    <subcellularLocation>
        <location evidence="1">Membrane</location>
        <topology evidence="1">Multi-pass membrane protein</topology>
    </subcellularLocation>
</comment>
<dbReference type="Pfam" id="PF03845">
    <property type="entry name" value="Spore_permease"/>
    <property type="match status" value="1"/>
</dbReference>
<evidence type="ECO:0000256" key="8">
    <source>
        <dbReference type="SAM" id="Phobius"/>
    </source>
</evidence>
<dbReference type="STRING" id="1424294.Gferi_05495"/>
<evidence type="ECO:0000313" key="10">
    <source>
        <dbReference type="Proteomes" id="UP000095743"/>
    </source>
</evidence>
<evidence type="ECO:0000256" key="3">
    <source>
        <dbReference type="ARBA" id="ARBA00022448"/>
    </source>
</evidence>
<dbReference type="Proteomes" id="UP000095743">
    <property type="component" value="Chromosome"/>
</dbReference>
<dbReference type="KEGG" id="gfe:Gferi_05495"/>
<dbReference type="NCBIfam" id="TIGR00912">
    <property type="entry name" value="2A0309"/>
    <property type="match status" value="1"/>
</dbReference>
<comment type="similarity">
    <text evidence="2">Belongs to the amino acid-polyamine-organocation (APC) superfamily. Spore germination protein (SGP) (TC 2.A.3.9) family.</text>
</comment>
<dbReference type="PANTHER" id="PTHR34975">
    <property type="entry name" value="SPORE GERMINATION PROTEIN A2"/>
    <property type="match status" value="1"/>
</dbReference>
<dbReference type="AlphaFoldDB" id="A0A1D8GDR7"/>
<keyword evidence="3" id="KW-0813">Transport</keyword>
<dbReference type="InterPro" id="IPR004761">
    <property type="entry name" value="Spore_GerAB"/>
</dbReference>
<dbReference type="RefSeq" id="WP_069974626.1">
    <property type="nucleotide sequence ID" value="NZ_CP017269.1"/>
</dbReference>
<evidence type="ECO:0000256" key="7">
    <source>
        <dbReference type="ARBA" id="ARBA00023136"/>
    </source>
</evidence>